<keyword evidence="9" id="KW-0460">Magnesium</keyword>
<keyword evidence="5" id="KW-0819">tRNA processing</keyword>
<evidence type="ECO:0000256" key="6">
    <source>
        <dbReference type="ARBA" id="ARBA00022695"/>
    </source>
</evidence>
<dbReference type="InterPro" id="IPR043519">
    <property type="entry name" value="NT_sf"/>
</dbReference>
<evidence type="ECO:0000256" key="3">
    <source>
        <dbReference type="ARBA" id="ARBA00022555"/>
    </source>
</evidence>
<evidence type="ECO:0000313" key="14">
    <source>
        <dbReference type="Proteomes" id="UP000253744"/>
    </source>
</evidence>
<organism evidence="13 14">
    <name type="scientific">Deinococcus wulumuqiensis</name>
    <dbReference type="NCBI Taxonomy" id="980427"/>
    <lineage>
        <taxon>Bacteria</taxon>
        <taxon>Thermotogati</taxon>
        <taxon>Deinococcota</taxon>
        <taxon>Deinococci</taxon>
        <taxon>Deinococcales</taxon>
        <taxon>Deinococcaceae</taxon>
        <taxon>Deinococcus</taxon>
    </lineage>
</organism>
<evidence type="ECO:0000256" key="5">
    <source>
        <dbReference type="ARBA" id="ARBA00022694"/>
    </source>
</evidence>
<dbReference type="GO" id="GO:0016779">
    <property type="term" value="F:nucleotidyltransferase activity"/>
    <property type="evidence" value="ECO:0007669"/>
    <property type="project" value="UniProtKB-KW"/>
</dbReference>
<evidence type="ECO:0000256" key="1">
    <source>
        <dbReference type="ARBA" id="ARBA00001946"/>
    </source>
</evidence>
<dbReference type="SUPFAM" id="SSF81891">
    <property type="entry name" value="Poly A polymerase C-terminal region-like"/>
    <property type="match status" value="1"/>
</dbReference>
<dbReference type="STRING" id="1288484.GCA_000348665_01008"/>
<comment type="cofactor">
    <cofactor evidence="1">
        <name>Mg(2+)</name>
        <dbReference type="ChEBI" id="CHEBI:18420"/>
    </cofactor>
</comment>
<keyword evidence="4 11" id="KW-0808">Transferase</keyword>
<dbReference type="GO" id="GO:0008033">
    <property type="term" value="P:tRNA processing"/>
    <property type="evidence" value="ECO:0007669"/>
    <property type="project" value="UniProtKB-KW"/>
</dbReference>
<evidence type="ECO:0000259" key="12">
    <source>
        <dbReference type="PROSITE" id="PS51831"/>
    </source>
</evidence>
<keyword evidence="8" id="KW-0547">Nucleotide-binding</keyword>
<keyword evidence="7" id="KW-0479">Metal-binding</keyword>
<evidence type="ECO:0000256" key="7">
    <source>
        <dbReference type="ARBA" id="ARBA00022723"/>
    </source>
</evidence>
<dbReference type="Pfam" id="PF01743">
    <property type="entry name" value="PolyA_pol"/>
    <property type="match status" value="1"/>
</dbReference>
<evidence type="ECO:0000256" key="2">
    <source>
        <dbReference type="ARBA" id="ARBA00007265"/>
    </source>
</evidence>
<dbReference type="GO" id="GO:0000166">
    <property type="term" value="F:nucleotide binding"/>
    <property type="evidence" value="ECO:0007669"/>
    <property type="project" value="UniProtKB-KW"/>
</dbReference>
<dbReference type="Gene3D" id="3.30.460.10">
    <property type="entry name" value="Beta Polymerase, domain 2"/>
    <property type="match status" value="1"/>
</dbReference>
<proteinExistence type="inferred from homology"/>
<dbReference type="KEGG" id="dwu:DVJ83_05225"/>
<dbReference type="GO" id="GO:0046872">
    <property type="term" value="F:metal ion binding"/>
    <property type="evidence" value="ECO:0007669"/>
    <property type="project" value="UniProtKB-KW"/>
</dbReference>
<comment type="similarity">
    <text evidence="2 11">Belongs to the tRNA nucleotidyltransferase/poly(A) polymerase family.</text>
</comment>
<gene>
    <name evidence="13" type="ORF">DVJ83_05225</name>
</gene>
<name>A0A345IG40_9DEIO</name>
<dbReference type="InterPro" id="IPR006674">
    <property type="entry name" value="HD_domain"/>
</dbReference>
<reference evidence="13 14" key="1">
    <citation type="submission" date="2018-07" db="EMBL/GenBank/DDBJ databases">
        <title>Complete Genome and Methylome Analysis of Deinococcus wulumuqiensis NEB 479.</title>
        <authorList>
            <person name="Fomenkov A."/>
            <person name="Luyten Y."/>
            <person name="Vincze T."/>
            <person name="Anton B.P."/>
            <person name="Clark T."/>
            <person name="Roberts R.J."/>
            <person name="Morgan R.D."/>
        </authorList>
    </citation>
    <scope>NUCLEOTIDE SEQUENCE [LARGE SCALE GENOMIC DNA]</scope>
    <source>
        <strain evidence="13 14">NEB 479</strain>
    </source>
</reference>
<evidence type="ECO:0000256" key="8">
    <source>
        <dbReference type="ARBA" id="ARBA00022741"/>
    </source>
</evidence>
<keyword evidence="6" id="KW-0548">Nucleotidyltransferase</keyword>
<dbReference type="PROSITE" id="PS51831">
    <property type="entry name" value="HD"/>
    <property type="match status" value="1"/>
</dbReference>
<dbReference type="SUPFAM" id="SSF81301">
    <property type="entry name" value="Nucleotidyltransferase"/>
    <property type="match status" value="1"/>
</dbReference>
<evidence type="ECO:0000313" key="13">
    <source>
        <dbReference type="EMBL" id="AXG98662.1"/>
    </source>
</evidence>
<sequence>MFRRRPPLPPFPPGAVLVGGAARDWLRGVTPRDYDWALPDPEAGAWAQAAQVGGSAFALDEARGYWRVTAGDVQHDFVPLPASLEDDLRRRDFTVNALAIREGGRVLDPLGGQGDLKRRVLRMVSEANLRADPLRAWRAARFVTTLGFTLERQTERAVRQVASDLKAGHLPFPAWERIRDEVHALLQSPEAARGLLTLDDLGLLVLTLPELLEGRGVEQGGFHHLDVFHHNLEALHQLLGRRPDADLPLRWAALLHDVGKPRTLALDPETGRRSFHGHDRVGADLSTQMLTRLKLPGEEVKRAAALVKAHMVQLPANETEARRFVHRRRDLLPDLLSLMLADREAARGPSSTPGSRHAYALAMERVLAALEEQPAAPAPLLGGEDVMALLGVPPGPRVGEVLRALAEARALGEVGSMEEARAFVRAWPGESREAETGS</sequence>
<dbReference type="Pfam" id="PF12627">
    <property type="entry name" value="PolyA_pol_RNAbd"/>
    <property type="match status" value="1"/>
</dbReference>
<evidence type="ECO:0000256" key="4">
    <source>
        <dbReference type="ARBA" id="ARBA00022679"/>
    </source>
</evidence>
<dbReference type="RefSeq" id="WP_114671641.1">
    <property type="nucleotide sequence ID" value="NZ_CP031158.1"/>
</dbReference>
<dbReference type="Gene3D" id="1.10.3090.10">
    <property type="entry name" value="cca-adding enzyme, domain 2"/>
    <property type="match status" value="1"/>
</dbReference>
<dbReference type="InterPro" id="IPR050124">
    <property type="entry name" value="tRNA_CCA-adding_enzyme"/>
</dbReference>
<dbReference type="InterPro" id="IPR006675">
    <property type="entry name" value="HDIG_dom"/>
</dbReference>
<evidence type="ECO:0000256" key="9">
    <source>
        <dbReference type="ARBA" id="ARBA00022842"/>
    </source>
</evidence>
<dbReference type="Pfam" id="PF01966">
    <property type="entry name" value="HD"/>
    <property type="match status" value="1"/>
</dbReference>
<dbReference type="InterPro" id="IPR032828">
    <property type="entry name" value="PolyA_RNA-bd"/>
</dbReference>
<evidence type="ECO:0000256" key="10">
    <source>
        <dbReference type="ARBA" id="ARBA00022884"/>
    </source>
</evidence>
<dbReference type="PANTHER" id="PTHR47545">
    <property type="entry name" value="MULTIFUNCTIONAL CCA PROTEIN"/>
    <property type="match status" value="1"/>
</dbReference>
<keyword evidence="3" id="KW-0820">tRNA-binding</keyword>
<dbReference type="PANTHER" id="PTHR47545:SF2">
    <property type="entry name" value="CC-ADDING TRNA NUCLEOTIDYLTRANSFERASE"/>
    <property type="match status" value="1"/>
</dbReference>
<protein>
    <submittedName>
        <fullName evidence="13">CCA tRNA nucleotidyltransferase</fullName>
    </submittedName>
</protein>
<accession>A0A345IG40</accession>
<dbReference type="GO" id="GO:0000049">
    <property type="term" value="F:tRNA binding"/>
    <property type="evidence" value="ECO:0007669"/>
    <property type="project" value="UniProtKB-KW"/>
</dbReference>
<dbReference type="InterPro" id="IPR002646">
    <property type="entry name" value="PolA_pol_head_dom"/>
</dbReference>
<dbReference type="Proteomes" id="UP000253744">
    <property type="component" value="Chromosome"/>
</dbReference>
<dbReference type="NCBIfam" id="TIGR00277">
    <property type="entry name" value="HDIG"/>
    <property type="match status" value="1"/>
</dbReference>
<dbReference type="CDD" id="cd00077">
    <property type="entry name" value="HDc"/>
    <property type="match status" value="1"/>
</dbReference>
<keyword evidence="10 11" id="KW-0694">RNA-binding</keyword>
<evidence type="ECO:0000256" key="11">
    <source>
        <dbReference type="RuleBase" id="RU003953"/>
    </source>
</evidence>
<feature type="domain" description="HD" evidence="12">
    <location>
        <begin position="227"/>
        <end position="339"/>
    </location>
</feature>
<dbReference type="EMBL" id="CP031158">
    <property type="protein sequence ID" value="AXG98662.1"/>
    <property type="molecule type" value="Genomic_DNA"/>
</dbReference>
<dbReference type="InterPro" id="IPR003607">
    <property type="entry name" value="HD/PDEase_dom"/>
</dbReference>
<dbReference type="AlphaFoldDB" id="A0A345IG40"/>